<keyword evidence="3" id="KW-1185">Reference proteome</keyword>
<dbReference type="AlphaFoldDB" id="A0A011MYK3"/>
<gene>
    <name evidence="2" type="ORF">AW08_01914</name>
</gene>
<dbReference type="PANTHER" id="PTHR41521">
    <property type="match status" value="1"/>
</dbReference>
<dbReference type="InterPro" id="IPR010753">
    <property type="entry name" value="DUF1330"/>
</dbReference>
<protein>
    <recommendedName>
        <fullName evidence="1">DUF1330 domain-containing protein</fullName>
    </recommendedName>
</protein>
<accession>A0A011MYK3</accession>
<dbReference type="Proteomes" id="UP000020218">
    <property type="component" value="Unassembled WGS sequence"/>
</dbReference>
<evidence type="ECO:0000313" key="2">
    <source>
        <dbReference type="EMBL" id="EXI67651.1"/>
    </source>
</evidence>
<evidence type="ECO:0000313" key="3">
    <source>
        <dbReference type="Proteomes" id="UP000020218"/>
    </source>
</evidence>
<dbReference type="EMBL" id="JFAX01000009">
    <property type="protein sequence ID" value="EXI67651.1"/>
    <property type="molecule type" value="Genomic_DNA"/>
</dbReference>
<proteinExistence type="predicted"/>
<sequence>MKAYLLVEAKVSDAQAYAAYKDLAAAAIARHGGRYLARGGRIEVLEGNWQVPERLVIVEFDSLAQAKRFYDSPEYRQARAARRDAATMNMLVVEGLPL</sequence>
<dbReference type="PANTHER" id="PTHR41521:SF4">
    <property type="entry name" value="BLR0684 PROTEIN"/>
    <property type="match status" value="1"/>
</dbReference>
<dbReference type="SUPFAM" id="SSF54909">
    <property type="entry name" value="Dimeric alpha+beta barrel"/>
    <property type="match status" value="1"/>
</dbReference>
<name>A0A011MYK3_9PROT</name>
<organism evidence="2 3">
    <name type="scientific">Candidatus Accumulibacter adjunctus</name>
    <dbReference type="NCBI Taxonomy" id="1454001"/>
    <lineage>
        <taxon>Bacteria</taxon>
        <taxon>Pseudomonadati</taxon>
        <taxon>Pseudomonadota</taxon>
        <taxon>Betaproteobacteria</taxon>
        <taxon>Candidatus Accumulibacter</taxon>
    </lineage>
</organism>
<dbReference type="Pfam" id="PF07045">
    <property type="entry name" value="DUF1330"/>
    <property type="match status" value="1"/>
</dbReference>
<comment type="caution">
    <text evidence="2">The sequence shown here is derived from an EMBL/GenBank/DDBJ whole genome shotgun (WGS) entry which is preliminary data.</text>
</comment>
<dbReference type="PATRIC" id="fig|1454001.3.peg.1915"/>
<evidence type="ECO:0000259" key="1">
    <source>
        <dbReference type="Pfam" id="PF07045"/>
    </source>
</evidence>
<reference evidence="2" key="1">
    <citation type="submission" date="2014-02" db="EMBL/GenBank/DDBJ databases">
        <title>Expanding our view of genomic diversity in Candidatus Accumulibacter clades.</title>
        <authorList>
            <person name="Skennerton C.T."/>
            <person name="Barr J.J."/>
            <person name="Slater F.R."/>
            <person name="Bond P.L."/>
            <person name="Tyson G.W."/>
        </authorList>
    </citation>
    <scope>NUCLEOTIDE SEQUENCE [LARGE SCALE GENOMIC DNA]</scope>
</reference>
<dbReference type="InterPro" id="IPR011008">
    <property type="entry name" value="Dimeric_a/b-barrel"/>
</dbReference>
<dbReference type="STRING" id="1454001.AW08_01914"/>
<dbReference type="Gene3D" id="3.30.70.100">
    <property type="match status" value="1"/>
</dbReference>
<feature type="domain" description="DUF1330" evidence="1">
    <location>
        <begin position="2"/>
        <end position="96"/>
    </location>
</feature>